<proteinExistence type="predicted"/>
<accession>A0ABW9J632</accession>
<gene>
    <name evidence="1" type="ORF">E6A44_010485</name>
</gene>
<protein>
    <submittedName>
        <fullName evidence="1">Uncharacterized protein</fullName>
    </submittedName>
</protein>
<reference evidence="1 2" key="1">
    <citation type="submission" date="2024-12" db="EMBL/GenBank/DDBJ databases">
        <authorList>
            <person name="Hu S."/>
        </authorList>
    </citation>
    <scope>NUCLEOTIDE SEQUENCE [LARGE SCALE GENOMIC DNA]</scope>
    <source>
        <strain evidence="1 2">THG-T11</strain>
    </source>
</reference>
<dbReference type="Proteomes" id="UP001517247">
    <property type="component" value="Unassembled WGS sequence"/>
</dbReference>
<evidence type="ECO:0000313" key="1">
    <source>
        <dbReference type="EMBL" id="MFN0256001.1"/>
    </source>
</evidence>
<dbReference type="EMBL" id="SSHJ02000006">
    <property type="protein sequence ID" value="MFN0256001.1"/>
    <property type="molecule type" value="Genomic_DNA"/>
</dbReference>
<evidence type="ECO:0000313" key="2">
    <source>
        <dbReference type="Proteomes" id="UP001517247"/>
    </source>
</evidence>
<sequence length="134" mass="15728">MKKSVTLTYTLSELPLDVKFADKVISVDFTPYVKKDELTFLYKESKELVQKIKGSYQNIYQKPLKITDPSFIAEIWGHLIAYRAALWMLRNIRIWPVRKLAKFIAFRSGVVDCGEGKVDTNRWIWDILGRMFFS</sequence>
<name>A0ABW9J632_9SPHI</name>
<dbReference type="RefSeq" id="WP_138723107.1">
    <property type="nucleotide sequence ID" value="NZ_SSHJ02000006.1"/>
</dbReference>
<comment type="caution">
    <text evidence="1">The sequence shown here is derived from an EMBL/GenBank/DDBJ whole genome shotgun (WGS) entry which is preliminary data.</text>
</comment>
<organism evidence="1 2">
    <name type="scientific">Pedobacter ureilyticus</name>
    <dbReference type="NCBI Taxonomy" id="1393051"/>
    <lineage>
        <taxon>Bacteria</taxon>
        <taxon>Pseudomonadati</taxon>
        <taxon>Bacteroidota</taxon>
        <taxon>Sphingobacteriia</taxon>
        <taxon>Sphingobacteriales</taxon>
        <taxon>Sphingobacteriaceae</taxon>
        <taxon>Pedobacter</taxon>
    </lineage>
</organism>
<keyword evidence="2" id="KW-1185">Reference proteome</keyword>